<keyword evidence="13 17" id="KW-0472">Membrane</keyword>
<comment type="subcellular location">
    <subcellularLocation>
        <location evidence="3">Endoplasmic reticulum membrane</location>
        <topology evidence="3">Multi-pass membrane protein</topology>
    </subcellularLocation>
    <subcellularLocation>
        <location evidence="2">Mitochondrion outer membrane</location>
    </subcellularLocation>
</comment>
<evidence type="ECO:0000256" key="13">
    <source>
        <dbReference type="ARBA" id="ARBA00023136"/>
    </source>
</evidence>
<evidence type="ECO:0000256" key="2">
    <source>
        <dbReference type="ARBA" id="ARBA00004294"/>
    </source>
</evidence>
<dbReference type="InterPro" id="IPR023352">
    <property type="entry name" value="MAPEG-like_dom_sf"/>
</dbReference>
<dbReference type="AlphaFoldDB" id="D2VUP1"/>
<evidence type="ECO:0000256" key="14">
    <source>
        <dbReference type="ARBA" id="ARBA00038540"/>
    </source>
</evidence>
<protein>
    <recommendedName>
        <fullName evidence="15">Microsomal glutathione S-transferase 1</fullName>
        <ecNumber evidence="5">2.5.1.18</ecNumber>
    </recommendedName>
</protein>
<keyword evidence="12" id="KW-0496">Mitochondrion</keyword>
<evidence type="ECO:0000256" key="8">
    <source>
        <dbReference type="ARBA" id="ARBA00022787"/>
    </source>
</evidence>
<dbReference type="EC" id="2.5.1.18" evidence="5"/>
<evidence type="ECO:0000256" key="1">
    <source>
        <dbReference type="ARBA" id="ARBA00003701"/>
    </source>
</evidence>
<dbReference type="GeneID" id="8850916"/>
<dbReference type="PANTHER" id="PTHR10689:SF6">
    <property type="entry name" value="MICROSOMAL GLUTATHIONE S-TRANSFERASE 1"/>
    <property type="match status" value="1"/>
</dbReference>
<keyword evidence="19" id="KW-1185">Reference proteome</keyword>
<keyword evidence="11" id="KW-0007">Acetylation</keyword>
<evidence type="ECO:0000256" key="7">
    <source>
        <dbReference type="ARBA" id="ARBA00022692"/>
    </source>
</evidence>
<keyword evidence="9" id="KW-0256">Endoplasmic reticulum</keyword>
<dbReference type="OrthoDB" id="193139at2759"/>
<evidence type="ECO:0000313" key="19">
    <source>
        <dbReference type="Proteomes" id="UP000006671"/>
    </source>
</evidence>
<keyword evidence="6" id="KW-0808">Transferase</keyword>
<dbReference type="KEGG" id="ngr:NAEGRDRAFT_72733"/>
<dbReference type="RefSeq" id="XP_002672285.1">
    <property type="nucleotide sequence ID" value="XM_002672239.1"/>
</dbReference>
<evidence type="ECO:0000256" key="10">
    <source>
        <dbReference type="ARBA" id="ARBA00022989"/>
    </source>
</evidence>
<dbReference type="VEuPathDB" id="AmoebaDB:NAEGRDRAFT_72733"/>
<keyword evidence="8" id="KW-1000">Mitochondrion outer membrane</keyword>
<keyword evidence="7 17" id="KW-0812">Transmembrane</keyword>
<dbReference type="InterPro" id="IPR040162">
    <property type="entry name" value="MGST1-like"/>
</dbReference>
<reference evidence="18 19" key="1">
    <citation type="journal article" date="2010" name="Cell">
        <title>The genome of Naegleria gruberi illuminates early eukaryotic versatility.</title>
        <authorList>
            <person name="Fritz-Laylin L.K."/>
            <person name="Prochnik S.E."/>
            <person name="Ginger M.L."/>
            <person name="Dacks J.B."/>
            <person name="Carpenter M.L."/>
            <person name="Field M.C."/>
            <person name="Kuo A."/>
            <person name="Paredez A."/>
            <person name="Chapman J."/>
            <person name="Pham J."/>
            <person name="Shu S."/>
            <person name="Neupane R."/>
            <person name="Cipriano M."/>
            <person name="Mancuso J."/>
            <person name="Tu H."/>
            <person name="Salamov A."/>
            <person name="Lindquist E."/>
            <person name="Shapiro H."/>
            <person name="Lucas S."/>
            <person name="Grigoriev I.V."/>
            <person name="Cande W.Z."/>
            <person name="Fulton C."/>
            <person name="Rokhsar D.S."/>
            <person name="Dawson S.C."/>
        </authorList>
    </citation>
    <scope>NUCLEOTIDE SEQUENCE [LARGE SCALE GENOMIC DNA]</scope>
    <source>
        <strain evidence="18 19">NEG-M</strain>
    </source>
</reference>
<evidence type="ECO:0000313" key="18">
    <source>
        <dbReference type="EMBL" id="EFC39541.1"/>
    </source>
</evidence>
<feature type="transmembrane region" description="Helical" evidence="17">
    <location>
        <begin position="115"/>
        <end position="138"/>
    </location>
</feature>
<comment type="function">
    <text evidence="1">Conjugation of reduced glutathione to a wide number of exogenous and endogenous hydrophobic electrophiles.</text>
</comment>
<dbReference type="Pfam" id="PF01124">
    <property type="entry name" value="MAPEG"/>
    <property type="match status" value="1"/>
</dbReference>
<organism evidence="19">
    <name type="scientific">Naegleria gruberi</name>
    <name type="common">Amoeba</name>
    <dbReference type="NCBI Taxonomy" id="5762"/>
    <lineage>
        <taxon>Eukaryota</taxon>
        <taxon>Discoba</taxon>
        <taxon>Heterolobosea</taxon>
        <taxon>Tetramitia</taxon>
        <taxon>Eutetramitia</taxon>
        <taxon>Vahlkampfiidae</taxon>
        <taxon>Naegleria</taxon>
    </lineage>
</organism>
<feature type="transmembrane region" description="Helical" evidence="17">
    <location>
        <begin position="145"/>
        <end position="164"/>
    </location>
</feature>
<dbReference type="SUPFAM" id="SSF161084">
    <property type="entry name" value="MAPEG domain-like"/>
    <property type="match status" value="1"/>
</dbReference>
<dbReference type="InParanoid" id="D2VUP1"/>
<name>D2VUP1_NAEGR</name>
<comment type="similarity">
    <text evidence="4">Belongs to the MAPEG family.</text>
</comment>
<evidence type="ECO:0000256" key="16">
    <source>
        <dbReference type="ARBA" id="ARBA00049385"/>
    </source>
</evidence>
<comment type="subunit">
    <text evidence="14">Homotrimer; The trimer binds only one molecule of glutathione.</text>
</comment>
<keyword evidence="10 17" id="KW-1133">Transmembrane helix</keyword>
<gene>
    <name evidence="18" type="ORF">NAEGRDRAFT_72733</name>
</gene>
<evidence type="ECO:0000256" key="15">
    <source>
        <dbReference type="ARBA" id="ARBA00039397"/>
    </source>
</evidence>
<dbReference type="GO" id="GO:0004364">
    <property type="term" value="F:glutathione transferase activity"/>
    <property type="evidence" value="ECO:0007669"/>
    <property type="project" value="UniProtKB-EC"/>
</dbReference>
<evidence type="ECO:0000256" key="5">
    <source>
        <dbReference type="ARBA" id="ARBA00012452"/>
    </source>
</evidence>
<feature type="transmembrane region" description="Helical" evidence="17">
    <location>
        <begin position="84"/>
        <end position="103"/>
    </location>
</feature>
<evidence type="ECO:0000256" key="12">
    <source>
        <dbReference type="ARBA" id="ARBA00023128"/>
    </source>
</evidence>
<proteinExistence type="inferred from homology"/>
<evidence type="ECO:0000256" key="4">
    <source>
        <dbReference type="ARBA" id="ARBA00010459"/>
    </source>
</evidence>
<dbReference type="InterPro" id="IPR001129">
    <property type="entry name" value="Membr-assoc_MAPEG"/>
</dbReference>
<evidence type="ECO:0000256" key="11">
    <source>
        <dbReference type="ARBA" id="ARBA00022990"/>
    </source>
</evidence>
<evidence type="ECO:0000256" key="3">
    <source>
        <dbReference type="ARBA" id="ARBA00004477"/>
    </source>
</evidence>
<sequence>MQPLILYNAVLQGFVYNVFLLMFRVFIAAQITGVSKMIDTMATKKKQKQGVNNSDSSLEDQKPSSWASRAELAGNIHRNDIENVLPFIMIAIPYVIVSTMSYNSTTDPQYSLWNAIVGNILMASFTLSRMVYFFMYWFNLQPWRTLVWFWGLLSTVSLGIYTIICMYVL</sequence>
<evidence type="ECO:0000256" key="9">
    <source>
        <dbReference type="ARBA" id="ARBA00022824"/>
    </source>
</evidence>
<comment type="catalytic activity">
    <reaction evidence="16">
        <text>RX + glutathione = an S-substituted glutathione + a halide anion + H(+)</text>
        <dbReference type="Rhea" id="RHEA:16437"/>
        <dbReference type="ChEBI" id="CHEBI:15378"/>
        <dbReference type="ChEBI" id="CHEBI:16042"/>
        <dbReference type="ChEBI" id="CHEBI:17792"/>
        <dbReference type="ChEBI" id="CHEBI:57925"/>
        <dbReference type="ChEBI" id="CHEBI:90779"/>
        <dbReference type="EC" id="2.5.1.18"/>
    </reaction>
    <physiologicalReaction direction="left-to-right" evidence="16">
        <dbReference type="Rhea" id="RHEA:16438"/>
    </physiologicalReaction>
</comment>
<dbReference type="Proteomes" id="UP000006671">
    <property type="component" value="Unassembled WGS sequence"/>
</dbReference>
<dbReference type="GO" id="GO:0005741">
    <property type="term" value="C:mitochondrial outer membrane"/>
    <property type="evidence" value="ECO:0007669"/>
    <property type="project" value="UniProtKB-SubCell"/>
</dbReference>
<dbReference type="GO" id="GO:0005789">
    <property type="term" value="C:endoplasmic reticulum membrane"/>
    <property type="evidence" value="ECO:0007669"/>
    <property type="project" value="UniProtKB-SubCell"/>
</dbReference>
<dbReference type="EMBL" id="GG738899">
    <property type="protein sequence ID" value="EFC39541.1"/>
    <property type="molecule type" value="Genomic_DNA"/>
</dbReference>
<dbReference type="PANTHER" id="PTHR10689">
    <property type="entry name" value="MICROSOMAL GLUTATHIONE S-TRANSFERASE 1"/>
    <property type="match status" value="1"/>
</dbReference>
<evidence type="ECO:0000256" key="17">
    <source>
        <dbReference type="SAM" id="Phobius"/>
    </source>
</evidence>
<feature type="transmembrane region" description="Helical" evidence="17">
    <location>
        <begin position="6"/>
        <end position="27"/>
    </location>
</feature>
<accession>D2VUP1</accession>
<dbReference type="Gene3D" id="1.20.120.550">
    <property type="entry name" value="Membrane associated eicosanoid/glutathione metabolism-like domain"/>
    <property type="match status" value="1"/>
</dbReference>
<evidence type="ECO:0000256" key="6">
    <source>
        <dbReference type="ARBA" id="ARBA00022679"/>
    </source>
</evidence>